<dbReference type="Pfam" id="PF10135">
    <property type="entry name" value="Rod-binding"/>
    <property type="match status" value="1"/>
</dbReference>
<dbReference type="PANTHER" id="PTHR33308">
    <property type="entry name" value="PEPTIDOGLYCAN HYDROLASE FLGJ"/>
    <property type="match status" value="1"/>
</dbReference>
<accession>A0ABU8ERJ1</accession>
<comment type="subcellular location">
    <subcellularLocation>
        <location evidence="2">Periplasm</location>
    </subcellularLocation>
</comment>
<evidence type="ECO:0000256" key="5">
    <source>
        <dbReference type="ARBA" id="ARBA00013433"/>
    </source>
</evidence>
<evidence type="ECO:0000256" key="10">
    <source>
        <dbReference type="ARBA" id="ARBA00023316"/>
    </source>
</evidence>
<dbReference type="InterPro" id="IPR013377">
    <property type="entry name" value="FlgJ"/>
</dbReference>
<dbReference type="InterPro" id="IPR019301">
    <property type="entry name" value="Flagellar_prot_FlgJ_N"/>
</dbReference>
<comment type="similarity">
    <text evidence="4">In the C-terminal section; belongs to the glycosyl hydrolase 73 family.</text>
</comment>
<keyword evidence="13" id="KW-0966">Cell projection</keyword>
<keyword evidence="10" id="KW-0961">Cell wall biogenesis/degradation</keyword>
<keyword evidence="13" id="KW-0282">Flagellum</keyword>
<name>A0ABU8ERJ1_9GAMM</name>
<comment type="similarity">
    <text evidence="3">In the N-terminal section; belongs to the FlgJ family.</text>
</comment>
<comment type="caution">
    <text evidence="13">The sequence shown here is derived from an EMBL/GenBank/DDBJ whole genome shotgun (WGS) entry which is preliminary data.</text>
</comment>
<dbReference type="SMART" id="SM00047">
    <property type="entry name" value="LYZ2"/>
    <property type="match status" value="1"/>
</dbReference>
<keyword evidence="6" id="KW-0574">Periplasm</keyword>
<evidence type="ECO:0000256" key="8">
    <source>
        <dbReference type="ARBA" id="ARBA00022801"/>
    </source>
</evidence>
<evidence type="ECO:0000256" key="4">
    <source>
        <dbReference type="ARBA" id="ARBA00007974"/>
    </source>
</evidence>
<dbReference type="InterPro" id="IPR051056">
    <property type="entry name" value="Glycosyl_Hydrolase_73"/>
</dbReference>
<evidence type="ECO:0000256" key="3">
    <source>
        <dbReference type="ARBA" id="ARBA00006880"/>
    </source>
</evidence>
<dbReference type="Gene3D" id="2.10.70.40">
    <property type="entry name" value="peptidoglycan hydrolase"/>
    <property type="match status" value="1"/>
</dbReference>
<evidence type="ECO:0000259" key="12">
    <source>
        <dbReference type="SMART" id="SM00047"/>
    </source>
</evidence>
<keyword evidence="7" id="KW-1005">Bacterial flagellum biogenesis</keyword>
<gene>
    <name evidence="13" type="primary">flgJ</name>
    <name evidence="13" type="ORF">WAE96_03860</name>
</gene>
<evidence type="ECO:0000256" key="6">
    <source>
        <dbReference type="ARBA" id="ARBA00022764"/>
    </source>
</evidence>
<evidence type="ECO:0000256" key="7">
    <source>
        <dbReference type="ARBA" id="ARBA00022795"/>
    </source>
</evidence>
<dbReference type="NCBIfam" id="TIGR02541">
    <property type="entry name" value="flagell_FlgJ"/>
    <property type="match status" value="1"/>
</dbReference>
<evidence type="ECO:0000256" key="9">
    <source>
        <dbReference type="ARBA" id="ARBA00023295"/>
    </source>
</evidence>
<comment type="function">
    <text evidence="1">Flagellum-specific muramidase which hydrolyzes the peptidoglycan layer to assemble the rod structure in the periplasmic space.</text>
</comment>
<keyword evidence="14" id="KW-1185">Reference proteome</keyword>
<dbReference type="InterPro" id="IPR002901">
    <property type="entry name" value="MGlyc_endo_b_GlcNAc-like_dom"/>
</dbReference>
<evidence type="ECO:0000313" key="13">
    <source>
        <dbReference type="EMBL" id="MEI4548846.1"/>
    </source>
</evidence>
<evidence type="ECO:0000256" key="11">
    <source>
        <dbReference type="ARBA" id="ARBA00030835"/>
    </source>
</evidence>
<dbReference type="Proteomes" id="UP001382455">
    <property type="component" value="Unassembled WGS sequence"/>
</dbReference>
<dbReference type="PRINTS" id="PR01002">
    <property type="entry name" value="FLGFLGJ"/>
</dbReference>
<sequence>MDGNNINHQQSFFDLSNLDSLRQEALQGDPDKKALKQVAAQFESIFTQMLFKSMRKANEAFEDEDSPFNESSVKFYRDMHDQQLSMELSQSGALGLADIIVQQLSPTPGKYTPASLFSASQIAPMQKPSLNTANTDSPKQINTTGEETAFDNEQSFVSELWQHAQSAAEKIGLSPAVMLAQSALETGWGKHVITKSDGQSSNNFFNIKADRAWQGDKAAKASLEFEQGVAVKKQSNFRAYNSIAESFDDFVNFLQQNPRYQSALKTTSDPSQYLDELQKAGYATDPNYADKIKDVLKRSEFTQALNAVASGINVNNMMKSSITSLGGTN</sequence>
<keyword evidence="8 13" id="KW-0378">Hydrolase</keyword>
<evidence type="ECO:0000313" key="14">
    <source>
        <dbReference type="Proteomes" id="UP001382455"/>
    </source>
</evidence>
<keyword evidence="9" id="KW-0326">Glycosidase</keyword>
<organism evidence="13 14">
    <name type="scientific">Pseudoalteromonas spongiae</name>
    <dbReference type="NCBI Taxonomy" id="298657"/>
    <lineage>
        <taxon>Bacteria</taxon>
        <taxon>Pseudomonadati</taxon>
        <taxon>Pseudomonadota</taxon>
        <taxon>Gammaproteobacteria</taxon>
        <taxon>Alteromonadales</taxon>
        <taxon>Pseudoalteromonadaceae</taxon>
        <taxon>Pseudoalteromonas</taxon>
    </lineage>
</organism>
<dbReference type="EMBL" id="JBAWKS010000001">
    <property type="protein sequence ID" value="MEI4548846.1"/>
    <property type="molecule type" value="Genomic_DNA"/>
</dbReference>
<dbReference type="RefSeq" id="WP_336434657.1">
    <property type="nucleotide sequence ID" value="NZ_JBAWKS010000001.1"/>
</dbReference>
<dbReference type="PANTHER" id="PTHR33308:SF9">
    <property type="entry name" value="PEPTIDOGLYCAN HYDROLASE FLGJ"/>
    <property type="match status" value="1"/>
</dbReference>
<proteinExistence type="inferred from homology"/>
<dbReference type="Pfam" id="PF01832">
    <property type="entry name" value="Glucosaminidase"/>
    <property type="match status" value="1"/>
</dbReference>
<keyword evidence="13" id="KW-0969">Cilium</keyword>
<dbReference type="GO" id="GO:0016787">
    <property type="term" value="F:hydrolase activity"/>
    <property type="evidence" value="ECO:0007669"/>
    <property type="project" value="UniProtKB-KW"/>
</dbReference>
<feature type="domain" description="Mannosyl-glycoprotein endo-beta-N-acetylglucosamidase-like" evidence="12">
    <location>
        <begin position="143"/>
        <end position="302"/>
    </location>
</feature>
<evidence type="ECO:0000256" key="2">
    <source>
        <dbReference type="ARBA" id="ARBA00004418"/>
    </source>
</evidence>
<reference evidence="13 14" key="1">
    <citation type="submission" date="2023-12" db="EMBL/GenBank/DDBJ databases">
        <title>Friends and Foes: Symbiotic and Algicidal bacterial influence on Karenia brevis blooms.</title>
        <authorList>
            <person name="Fei C."/>
            <person name="Mohamed A.R."/>
            <person name="Booker A."/>
            <person name="Arshad M."/>
            <person name="Klass S."/>
            <person name="Ahn S."/>
            <person name="Gilbert P.M."/>
            <person name="Heil C.A."/>
            <person name="Martinez J.M."/>
            <person name="Amin S.A."/>
        </authorList>
    </citation>
    <scope>NUCLEOTIDE SEQUENCE [LARGE SCALE GENOMIC DNA]</scope>
    <source>
        <strain evidence="13 14">CE15</strain>
    </source>
</reference>
<protein>
    <recommendedName>
        <fullName evidence="5">Peptidoglycan hydrolase FlgJ</fullName>
    </recommendedName>
    <alternativeName>
        <fullName evidence="11">Muramidase FlgJ</fullName>
    </alternativeName>
</protein>
<dbReference type="Gene3D" id="1.10.530.10">
    <property type="match status" value="1"/>
</dbReference>
<evidence type="ECO:0000256" key="1">
    <source>
        <dbReference type="ARBA" id="ARBA00002954"/>
    </source>
</evidence>